<dbReference type="EMBL" id="JAQNDK010000002">
    <property type="protein sequence ID" value="MDC0680852.1"/>
    <property type="molecule type" value="Genomic_DNA"/>
</dbReference>
<feature type="domain" description="HD" evidence="1">
    <location>
        <begin position="31"/>
        <end position="115"/>
    </location>
</feature>
<dbReference type="RefSeq" id="WP_272097875.1">
    <property type="nucleotide sequence ID" value="NZ_JAQNDK010000002.1"/>
</dbReference>
<proteinExistence type="predicted"/>
<dbReference type="SUPFAM" id="SSF109604">
    <property type="entry name" value="HD-domain/PDEase-like"/>
    <property type="match status" value="1"/>
</dbReference>
<comment type="caution">
    <text evidence="2">The sequence shown here is derived from an EMBL/GenBank/DDBJ whole genome shotgun (WGS) entry which is preliminary data.</text>
</comment>
<organism evidence="2 3">
    <name type="scientific">Sorangium atrum</name>
    <dbReference type="NCBI Taxonomy" id="2995308"/>
    <lineage>
        <taxon>Bacteria</taxon>
        <taxon>Pseudomonadati</taxon>
        <taxon>Myxococcota</taxon>
        <taxon>Polyangia</taxon>
        <taxon>Polyangiales</taxon>
        <taxon>Polyangiaceae</taxon>
        <taxon>Sorangium</taxon>
    </lineage>
</organism>
<gene>
    <name evidence="2" type="ORF">POL72_24140</name>
</gene>
<dbReference type="PANTHER" id="PTHR35569">
    <property type="entry name" value="CYANAMIDE HYDRATASE DDI2-RELATED"/>
    <property type="match status" value="1"/>
</dbReference>
<dbReference type="Proteomes" id="UP001217485">
    <property type="component" value="Unassembled WGS sequence"/>
</dbReference>
<evidence type="ECO:0000313" key="3">
    <source>
        <dbReference type="Proteomes" id="UP001217485"/>
    </source>
</evidence>
<reference evidence="2 3" key="1">
    <citation type="submission" date="2023-01" db="EMBL/GenBank/DDBJ databases">
        <title>Minimal conservation of predation-associated metabolite biosynthetic gene clusters underscores biosynthetic potential of Myxococcota including descriptions for ten novel species: Archangium lansinium sp. nov., Myxococcus landrumus sp. nov., Nannocystis bai.</title>
        <authorList>
            <person name="Ahearne A."/>
            <person name="Stevens C."/>
            <person name="Dowd S."/>
        </authorList>
    </citation>
    <scope>NUCLEOTIDE SEQUENCE [LARGE SCALE GENOMIC DNA]</scope>
    <source>
        <strain evidence="2 3">WIWO2</strain>
    </source>
</reference>
<dbReference type="CDD" id="cd00077">
    <property type="entry name" value="HDc"/>
    <property type="match status" value="1"/>
</dbReference>
<dbReference type="InterPro" id="IPR006674">
    <property type="entry name" value="HD_domain"/>
</dbReference>
<evidence type="ECO:0000313" key="2">
    <source>
        <dbReference type="EMBL" id="MDC0680852.1"/>
    </source>
</evidence>
<accession>A0ABT5C368</accession>
<evidence type="ECO:0000259" key="1">
    <source>
        <dbReference type="Pfam" id="PF01966"/>
    </source>
</evidence>
<dbReference type="Gene3D" id="1.10.3210.10">
    <property type="entry name" value="Hypothetical protein af1432"/>
    <property type="match status" value="1"/>
</dbReference>
<protein>
    <submittedName>
        <fullName evidence="2">HD domain-containing protein</fullName>
    </submittedName>
</protein>
<dbReference type="Pfam" id="PF01966">
    <property type="entry name" value="HD"/>
    <property type="match status" value="1"/>
</dbReference>
<dbReference type="PANTHER" id="PTHR35569:SF1">
    <property type="entry name" value="CYANAMIDE HYDRATASE DDI2-RELATED"/>
    <property type="match status" value="1"/>
</dbReference>
<name>A0ABT5C368_9BACT</name>
<dbReference type="InterPro" id="IPR003607">
    <property type="entry name" value="HD/PDEase_dom"/>
</dbReference>
<keyword evidence="3" id="KW-1185">Reference proteome</keyword>
<sequence>MNAIELPEIPDSNLCAEATEHARAVSAPFLFNHVARTYVFGDALGQLRGLSYDRELLYLACVFHDLGLTDSAPVETRFEVEGADAARAFLAARGVGAREQEIVWDAIALHTTVVIPQRKRPEIALCQMGAAIDVGYAPRTLLPDGLVEEALGRYPRLGFKEAMTSALCGLLRRNEAAATSSVVADVGERRLDGFRPIHFCDVIAGAAFDE</sequence>